<reference evidence="2" key="2">
    <citation type="submission" date="2024-07" db="EMBL/GenBank/DDBJ databases">
        <title>Streptomyces haneummycinica sp. nov., a new antibiotic-producing actinobacterium isolated from marine sediment.</title>
        <authorList>
            <person name="Uemura M."/>
            <person name="Hamada M."/>
            <person name="Hirano S."/>
            <person name="Kobayashi K."/>
            <person name="Ohshiro T."/>
            <person name="Kobayashi T."/>
            <person name="Terahara T."/>
        </authorList>
    </citation>
    <scope>NUCLEOTIDE SEQUENCE</scope>
    <source>
        <strain evidence="2">KM77-8</strain>
    </source>
</reference>
<feature type="transmembrane region" description="Helical" evidence="1">
    <location>
        <begin position="17"/>
        <end position="38"/>
    </location>
</feature>
<dbReference type="AlphaFoldDB" id="A0AAT9HKE4"/>
<reference evidence="2" key="1">
    <citation type="submission" date="2024-06" db="EMBL/GenBank/DDBJ databases">
        <authorList>
            <consortium name="consrtm"/>
            <person name="Uemura M."/>
            <person name="Terahara T."/>
        </authorList>
    </citation>
    <scope>NUCLEOTIDE SEQUENCE</scope>
    <source>
        <strain evidence="2">KM77-8</strain>
    </source>
</reference>
<protein>
    <submittedName>
        <fullName evidence="2">Uncharacterized protein</fullName>
    </submittedName>
</protein>
<organism evidence="2">
    <name type="scientific">Streptomyces haneummycinicus</name>
    <dbReference type="NCBI Taxonomy" id="3074435"/>
    <lineage>
        <taxon>Bacteria</taxon>
        <taxon>Bacillati</taxon>
        <taxon>Actinomycetota</taxon>
        <taxon>Actinomycetes</taxon>
        <taxon>Kitasatosporales</taxon>
        <taxon>Streptomycetaceae</taxon>
        <taxon>Streptomyces</taxon>
    </lineage>
</organism>
<dbReference type="EMBL" id="AP035768">
    <property type="protein sequence ID" value="BFO17893.1"/>
    <property type="molecule type" value="Genomic_DNA"/>
</dbReference>
<keyword evidence="1" id="KW-0472">Membrane</keyword>
<evidence type="ECO:0000256" key="1">
    <source>
        <dbReference type="SAM" id="Phobius"/>
    </source>
</evidence>
<evidence type="ECO:0000313" key="2">
    <source>
        <dbReference type="EMBL" id="BFO17893.1"/>
    </source>
</evidence>
<name>A0AAT9HKE4_9ACTN</name>
<gene>
    <name evidence="2" type="ORF">SHKM778_42810</name>
</gene>
<proteinExistence type="predicted"/>
<keyword evidence="1" id="KW-1133">Transmembrane helix</keyword>
<sequence>MGALPLLDGNRGPGQTIAVYAAGLLVGYAAGFLATYYFGFTKAMLTELDAAPDAPAEDRPTPGERVAEKV</sequence>
<accession>A0AAT9HKE4</accession>
<keyword evidence="1" id="KW-0812">Transmembrane</keyword>